<name>A0A2P2NH34_RHIMU</name>
<sequence>MLELINFLFRFTTKKYIFKKPEIHSRDKI</sequence>
<dbReference type="EMBL" id="GGEC01061311">
    <property type="protein sequence ID" value="MBX41795.1"/>
    <property type="molecule type" value="Transcribed_RNA"/>
</dbReference>
<dbReference type="AlphaFoldDB" id="A0A2P2NH34"/>
<organism evidence="1">
    <name type="scientific">Rhizophora mucronata</name>
    <name type="common">Asiatic mangrove</name>
    <dbReference type="NCBI Taxonomy" id="61149"/>
    <lineage>
        <taxon>Eukaryota</taxon>
        <taxon>Viridiplantae</taxon>
        <taxon>Streptophyta</taxon>
        <taxon>Embryophyta</taxon>
        <taxon>Tracheophyta</taxon>
        <taxon>Spermatophyta</taxon>
        <taxon>Magnoliopsida</taxon>
        <taxon>eudicotyledons</taxon>
        <taxon>Gunneridae</taxon>
        <taxon>Pentapetalae</taxon>
        <taxon>rosids</taxon>
        <taxon>fabids</taxon>
        <taxon>Malpighiales</taxon>
        <taxon>Rhizophoraceae</taxon>
        <taxon>Rhizophora</taxon>
    </lineage>
</organism>
<evidence type="ECO:0000313" key="1">
    <source>
        <dbReference type="EMBL" id="MBX41795.1"/>
    </source>
</evidence>
<accession>A0A2P2NH34</accession>
<protein>
    <submittedName>
        <fullName evidence="1">Uncharacterized protein</fullName>
    </submittedName>
</protein>
<reference evidence="1" key="1">
    <citation type="submission" date="2018-02" db="EMBL/GenBank/DDBJ databases">
        <title>Rhizophora mucronata_Transcriptome.</title>
        <authorList>
            <person name="Meera S.P."/>
            <person name="Sreeshan A."/>
            <person name="Augustine A."/>
        </authorList>
    </citation>
    <scope>NUCLEOTIDE SEQUENCE</scope>
    <source>
        <tissue evidence="1">Leaf</tissue>
    </source>
</reference>
<proteinExistence type="predicted"/>